<protein>
    <submittedName>
        <fullName evidence="2">Glycerophosphodiester phosphodiesterase</fullName>
    </submittedName>
</protein>
<dbReference type="Pfam" id="PF03009">
    <property type="entry name" value="GDPD"/>
    <property type="match status" value="1"/>
</dbReference>
<dbReference type="Proteomes" id="UP000680865">
    <property type="component" value="Unassembled WGS sequence"/>
</dbReference>
<sequence length="246" mass="25649">MIDSLHRVAHRGYSAIAPENTLPALTAGVLAGATFIEFDVRTTADGVPVVIHDRTVDRTTDGSGKVWELTLDEISGLDAGTWFSPAYAGIGVPQLTEVLDLLGPHDAELLLEIKPPATLEQVKNILGQVADAGLLGRTVVQSFDPAIVRLAGEAAPEVRRGLLRDGFDAGQVEIARELGISYCNPRMSSVLDSPATVAALAGAGVSVMPWTANDAALWPGLVDAGVAGLITDHTGELTGWANSLVA</sequence>
<dbReference type="InterPro" id="IPR017946">
    <property type="entry name" value="PLC-like_Pdiesterase_TIM-brl"/>
</dbReference>
<dbReference type="EMBL" id="BOQP01000047">
    <property type="protein sequence ID" value="GIM81496.1"/>
    <property type="molecule type" value="Genomic_DNA"/>
</dbReference>
<dbReference type="SUPFAM" id="SSF51695">
    <property type="entry name" value="PLC-like phosphodiesterases"/>
    <property type="match status" value="1"/>
</dbReference>
<organism evidence="2 3">
    <name type="scientific">Winogradskya consettensis</name>
    <dbReference type="NCBI Taxonomy" id="113560"/>
    <lineage>
        <taxon>Bacteria</taxon>
        <taxon>Bacillati</taxon>
        <taxon>Actinomycetota</taxon>
        <taxon>Actinomycetes</taxon>
        <taxon>Micromonosporales</taxon>
        <taxon>Micromonosporaceae</taxon>
        <taxon>Winogradskya</taxon>
    </lineage>
</organism>
<reference evidence="2" key="1">
    <citation type="submission" date="2021-03" db="EMBL/GenBank/DDBJ databases">
        <title>Whole genome shotgun sequence of Actinoplanes consettensis NBRC 14913.</title>
        <authorList>
            <person name="Komaki H."/>
            <person name="Tamura T."/>
        </authorList>
    </citation>
    <scope>NUCLEOTIDE SEQUENCE</scope>
    <source>
        <strain evidence="2">NBRC 14913</strain>
    </source>
</reference>
<evidence type="ECO:0000259" key="1">
    <source>
        <dbReference type="PROSITE" id="PS51704"/>
    </source>
</evidence>
<proteinExistence type="predicted"/>
<dbReference type="PANTHER" id="PTHR46211:SF14">
    <property type="entry name" value="GLYCEROPHOSPHODIESTER PHOSPHODIESTERASE"/>
    <property type="match status" value="1"/>
</dbReference>
<evidence type="ECO:0000313" key="2">
    <source>
        <dbReference type="EMBL" id="GIM81496.1"/>
    </source>
</evidence>
<dbReference type="AlphaFoldDB" id="A0A919T234"/>
<dbReference type="Gene3D" id="3.20.20.190">
    <property type="entry name" value="Phosphatidylinositol (PI) phosphodiesterase"/>
    <property type="match status" value="1"/>
</dbReference>
<dbReference type="RefSeq" id="WP_213002090.1">
    <property type="nucleotide sequence ID" value="NZ_BAAATW010000001.1"/>
</dbReference>
<keyword evidence="3" id="KW-1185">Reference proteome</keyword>
<accession>A0A919T234</accession>
<comment type="caution">
    <text evidence="2">The sequence shown here is derived from an EMBL/GenBank/DDBJ whole genome shotgun (WGS) entry which is preliminary data.</text>
</comment>
<dbReference type="PROSITE" id="PS51704">
    <property type="entry name" value="GP_PDE"/>
    <property type="match status" value="1"/>
</dbReference>
<name>A0A919T234_9ACTN</name>
<dbReference type="InterPro" id="IPR030395">
    <property type="entry name" value="GP_PDE_dom"/>
</dbReference>
<dbReference type="PROSITE" id="PS50007">
    <property type="entry name" value="PIPLC_X_DOMAIN"/>
    <property type="match status" value="1"/>
</dbReference>
<gene>
    <name evidence="2" type="ORF">Aco04nite_76790</name>
</gene>
<dbReference type="GO" id="GO:0008081">
    <property type="term" value="F:phosphoric diester hydrolase activity"/>
    <property type="evidence" value="ECO:0007669"/>
    <property type="project" value="InterPro"/>
</dbReference>
<dbReference type="GO" id="GO:0006629">
    <property type="term" value="P:lipid metabolic process"/>
    <property type="evidence" value="ECO:0007669"/>
    <property type="project" value="InterPro"/>
</dbReference>
<dbReference type="PANTHER" id="PTHR46211">
    <property type="entry name" value="GLYCEROPHOSPHORYL DIESTER PHOSPHODIESTERASE"/>
    <property type="match status" value="1"/>
</dbReference>
<evidence type="ECO:0000313" key="3">
    <source>
        <dbReference type="Proteomes" id="UP000680865"/>
    </source>
</evidence>
<feature type="domain" description="GP-PDE" evidence="1">
    <location>
        <begin position="5"/>
        <end position="241"/>
    </location>
</feature>